<dbReference type="EMBL" id="AYTF01000002">
    <property type="protein sequence ID" value="ESV61202.1"/>
    <property type="molecule type" value="Genomic_DNA"/>
</dbReference>
<accession>A0A829MA93</accession>
<sequence length="38" mass="4337">MSALEPTLPRSLLDTDRYGQPPLPRFNATIKRTRPETP</sequence>
<evidence type="ECO:0000313" key="2">
    <source>
        <dbReference type="EMBL" id="ESV61202.1"/>
    </source>
</evidence>
<dbReference type="AlphaFoldDB" id="A0A829MA93"/>
<name>A0A829MA93_9MYCO</name>
<protein>
    <submittedName>
        <fullName evidence="2">Uncharacterized protein</fullName>
    </submittedName>
</protein>
<proteinExistence type="predicted"/>
<organism evidence="2 3">
    <name type="scientific">Mycobacteroides abscessus MAB_091912_2446</name>
    <dbReference type="NCBI Taxonomy" id="1335414"/>
    <lineage>
        <taxon>Bacteria</taxon>
        <taxon>Bacillati</taxon>
        <taxon>Actinomycetota</taxon>
        <taxon>Actinomycetes</taxon>
        <taxon>Mycobacteriales</taxon>
        <taxon>Mycobacteriaceae</taxon>
        <taxon>Mycobacteroides</taxon>
        <taxon>Mycobacteroides abscessus</taxon>
    </lineage>
</organism>
<comment type="caution">
    <text evidence="2">The sequence shown here is derived from an EMBL/GenBank/DDBJ whole genome shotgun (WGS) entry which is preliminary data.</text>
</comment>
<evidence type="ECO:0000313" key="3">
    <source>
        <dbReference type="Proteomes" id="UP000018502"/>
    </source>
</evidence>
<feature type="region of interest" description="Disordered" evidence="1">
    <location>
        <begin position="1"/>
        <end position="38"/>
    </location>
</feature>
<evidence type="ECO:0000256" key="1">
    <source>
        <dbReference type="SAM" id="MobiDB-lite"/>
    </source>
</evidence>
<reference evidence="2 3" key="1">
    <citation type="journal article" date="2014" name="Emerg. Infect. Dis.">
        <title>High-level Relatedness among Mycobacterium abscessus subsp. massiliense Strains from Widely Separated Outbreaks.</title>
        <authorList>
            <person name="Tettelin H."/>
            <person name="Davidson R.M."/>
            <person name="Agrawal S."/>
            <person name="Aitken M.L."/>
            <person name="Shallom S."/>
            <person name="Hasan N.A."/>
            <person name="Strong M."/>
            <person name="Nogueira de Moura V.C."/>
            <person name="De Groote M.A."/>
            <person name="Duarte R.S."/>
            <person name="Hine E."/>
            <person name="Parankush S."/>
            <person name="Su Q."/>
            <person name="Daugherty S.C."/>
            <person name="Fraser C.M."/>
            <person name="Brown-Elliott B.A."/>
            <person name="Wallace R.J.Jr."/>
            <person name="Holland S.M."/>
            <person name="Sampaio E.P."/>
            <person name="Olivier K.N."/>
            <person name="Jackson M."/>
            <person name="Zelazny A.M."/>
        </authorList>
    </citation>
    <scope>NUCLEOTIDE SEQUENCE [LARGE SCALE GENOMIC DNA]</scope>
    <source>
        <strain evidence="2 3">MAB_091912_2446</strain>
    </source>
</reference>
<gene>
    <name evidence="2" type="ORF">L833_3591</name>
</gene>
<dbReference type="Proteomes" id="UP000018502">
    <property type="component" value="Unassembled WGS sequence"/>
</dbReference>